<evidence type="ECO:0000256" key="1">
    <source>
        <dbReference type="ARBA" id="ARBA00004514"/>
    </source>
</evidence>
<name>A0A2A4SNW4_9DELT</name>
<evidence type="ECO:0000313" key="8">
    <source>
        <dbReference type="Proteomes" id="UP000218113"/>
    </source>
</evidence>
<dbReference type="PIRSF" id="PIRSF039090">
    <property type="entry name" value="Flis"/>
    <property type="match status" value="1"/>
</dbReference>
<dbReference type="CDD" id="cd16098">
    <property type="entry name" value="FliS"/>
    <property type="match status" value="1"/>
</dbReference>
<dbReference type="GO" id="GO:0044780">
    <property type="term" value="P:bacterial-type flagellum assembly"/>
    <property type="evidence" value="ECO:0007669"/>
    <property type="project" value="InterPro"/>
</dbReference>
<dbReference type="Gene3D" id="1.20.120.340">
    <property type="entry name" value="Flagellar protein FliS"/>
    <property type="match status" value="1"/>
</dbReference>
<dbReference type="Proteomes" id="UP000218113">
    <property type="component" value="Unassembled WGS sequence"/>
</dbReference>
<dbReference type="NCBIfam" id="TIGR00208">
    <property type="entry name" value="fliS"/>
    <property type="match status" value="1"/>
</dbReference>
<dbReference type="PANTHER" id="PTHR34773:SF1">
    <property type="entry name" value="FLAGELLAR SECRETION CHAPERONE FLIS"/>
    <property type="match status" value="1"/>
</dbReference>
<keyword evidence="4 6" id="KW-1005">Bacterial flagellum biogenesis</keyword>
<dbReference type="SUPFAM" id="SSF101116">
    <property type="entry name" value="Flagellar export chaperone FliS"/>
    <property type="match status" value="1"/>
</dbReference>
<dbReference type="AlphaFoldDB" id="A0A2A4SNW4"/>
<keyword evidence="7" id="KW-0966">Cell projection</keyword>
<organism evidence="7 8">
    <name type="scientific">SAR324 cluster bacterium</name>
    <dbReference type="NCBI Taxonomy" id="2024889"/>
    <lineage>
        <taxon>Bacteria</taxon>
        <taxon>Deltaproteobacteria</taxon>
        <taxon>SAR324 cluster</taxon>
    </lineage>
</organism>
<evidence type="ECO:0000256" key="6">
    <source>
        <dbReference type="PIRNR" id="PIRNR039090"/>
    </source>
</evidence>
<dbReference type="GO" id="GO:0071973">
    <property type="term" value="P:bacterial-type flagellum-dependent cell motility"/>
    <property type="evidence" value="ECO:0007669"/>
    <property type="project" value="TreeGrafter"/>
</dbReference>
<protein>
    <recommendedName>
        <fullName evidence="6">Flagellar secretion chaperone FliS</fullName>
    </recommendedName>
</protein>
<dbReference type="Pfam" id="PF02561">
    <property type="entry name" value="FliS"/>
    <property type="match status" value="1"/>
</dbReference>
<keyword evidence="5" id="KW-0143">Chaperone</keyword>
<comment type="similarity">
    <text evidence="2 6">Belongs to the FliS family.</text>
</comment>
<comment type="caution">
    <text evidence="7">The sequence shown here is derived from an EMBL/GenBank/DDBJ whole genome shotgun (WGS) entry which is preliminary data.</text>
</comment>
<keyword evidence="7" id="KW-0969">Cilium</keyword>
<evidence type="ECO:0000256" key="4">
    <source>
        <dbReference type="ARBA" id="ARBA00022795"/>
    </source>
</evidence>
<gene>
    <name evidence="7" type="primary">fliS</name>
    <name evidence="7" type="ORF">COB67_13420</name>
</gene>
<comment type="subcellular location">
    <subcellularLocation>
        <location evidence="1 6">Cytoplasm</location>
        <location evidence="1 6">Cytosol</location>
    </subcellularLocation>
</comment>
<sequence>MAQGRPYQAYQKTSVQTSNQKQLIVMLYDGMNRFMDRGVKAIQEGDLEVAHINLHKTGKILLELTSTLREDRGGEVATNLKRLYVYSYEQVVIANLKKDIHKIREVQKVLNNLREGWKVVKSAGAARPMQRMANAGARFTG</sequence>
<accession>A0A2A4SNW4</accession>
<evidence type="ECO:0000256" key="3">
    <source>
        <dbReference type="ARBA" id="ARBA00022490"/>
    </source>
</evidence>
<keyword evidence="3 6" id="KW-0963">Cytoplasm</keyword>
<dbReference type="EMBL" id="NVSR01000161">
    <property type="protein sequence ID" value="PCI22437.1"/>
    <property type="molecule type" value="Genomic_DNA"/>
</dbReference>
<keyword evidence="7" id="KW-0282">Flagellum</keyword>
<dbReference type="InterPro" id="IPR036584">
    <property type="entry name" value="FliS_sf"/>
</dbReference>
<reference evidence="8" key="1">
    <citation type="submission" date="2017-08" db="EMBL/GenBank/DDBJ databases">
        <title>A dynamic microbial community with high functional redundancy inhabits the cold, oxic subseafloor aquifer.</title>
        <authorList>
            <person name="Tully B.J."/>
            <person name="Wheat C.G."/>
            <person name="Glazer B.T."/>
            <person name="Huber J.A."/>
        </authorList>
    </citation>
    <scope>NUCLEOTIDE SEQUENCE [LARGE SCALE GENOMIC DNA]</scope>
</reference>
<evidence type="ECO:0000256" key="2">
    <source>
        <dbReference type="ARBA" id="ARBA00008787"/>
    </source>
</evidence>
<dbReference type="InterPro" id="IPR003713">
    <property type="entry name" value="FliS"/>
</dbReference>
<evidence type="ECO:0000313" key="7">
    <source>
        <dbReference type="EMBL" id="PCI22437.1"/>
    </source>
</evidence>
<dbReference type="GO" id="GO:0005829">
    <property type="term" value="C:cytosol"/>
    <property type="evidence" value="ECO:0007669"/>
    <property type="project" value="UniProtKB-SubCell"/>
</dbReference>
<dbReference type="PANTHER" id="PTHR34773">
    <property type="entry name" value="FLAGELLAR SECRETION CHAPERONE FLIS"/>
    <property type="match status" value="1"/>
</dbReference>
<evidence type="ECO:0000256" key="5">
    <source>
        <dbReference type="ARBA" id="ARBA00023186"/>
    </source>
</evidence>
<proteinExistence type="inferred from homology"/>